<protein>
    <submittedName>
        <fullName evidence="2">RNA-binding protein</fullName>
    </submittedName>
</protein>
<dbReference type="Pfam" id="PF07336">
    <property type="entry name" value="ABATE"/>
    <property type="match status" value="1"/>
</dbReference>
<evidence type="ECO:0000313" key="3">
    <source>
        <dbReference type="Proteomes" id="UP000185568"/>
    </source>
</evidence>
<sequence>MMEIKKFPLISGYLSLDLVNTELVRRGQRHDLLIVEEDVIDWLKEMQKTTPVIDEELIIKAEERKTDVLSAVKEFRLFLRENFEAIADEHPISNEYTSFLENKIGQAPFAYKLIQNKLIPRPIGKVEDIILSHVAFDALNLIVNRKMHKLKRCTNPECVLLFIDESGRRKWCAMQICGNRTKVARFQDKQSKK</sequence>
<dbReference type="EMBL" id="MSDU01000043">
    <property type="protein sequence ID" value="OLN21489.1"/>
    <property type="molecule type" value="Genomic_DNA"/>
</dbReference>
<dbReference type="Proteomes" id="UP000185568">
    <property type="component" value="Unassembled WGS sequence"/>
</dbReference>
<dbReference type="SUPFAM" id="SSF160904">
    <property type="entry name" value="Jann2411-like"/>
    <property type="match status" value="1"/>
</dbReference>
<dbReference type="Gene3D" id="1.10.3300.10">
    <property type="entry name" value="Jann2411-like domain"/>
    <property type="match status" value="1"/>
</dbReference>
<feature type="domain" description="Zinc finger CGNR" evidence="1">
    <location>
        <begin position="150"/>
        <end position="189"/>
    </location>
</feature>
<organism evidence="2 3">
    <name type="scientific">Domibacillus antri</name>
    <dbReference type="NCBI Taxonomy" id="1714264"/>
    <lineage>
        <taxon>Bacteria</taxon>
        <taxon>Bacillati</taxon>
        <taxon>Bacillota</taxon>
        <taxon>Bacilli</taxon>
        <taxon>Bacillales</taxon>
        <taxon>Bacillaceae</taxon>
        <taxon>Domibacillus</taxon>
    </lineage>
</organism>
<comment type="caution">
    <text evidence="2">The sequence shown here is derived from an EMBL/GenBank/DDBJ whole genome shotgun (WGS) entry which is preliminary data.</text>
</comment>
<dbReference type="PANTHER" id="PTHR35525:SF3">
    <property type="entry name" value="BLL6575 PROTEIN"/>
    <property type="match status" value="1"/>
</dbReference>
<proteinExistence type="predicted"/>
<reference evidence="2 3" key="1">
    <citation type="submission" date="2016-12" db="EMBL/GenBank/DDBJ databases">
        <title>Domibacillus antri genome sequencing.</title>
        <authorList>
            <person name="Verma A."/>
            <person name="Krishnamurthi S."/>
        </authorList>
    </citation>
    <scope>NUCLEOTIDE SEQUENCE [LARGE SCALE GENOMIC DNA]</scope>
    <source>
        <strain evidence="2 3">XD80</strain>
    </source>
</reference>
<evidence type="ECO:0000313" key="2">
    <source>
        <dbReference type="EMBL" id="OLN21489.1"/>
    </source>
</evidence>
<name>A0A1Q8Q2B6_9BACI</name>
<keyword evidence="3" id="KW-1185">Reference proteome</keyword>
<gene>
    <name evidence="2" type="ORF">BTO30_14625</name>
</gene>
<dbReference type="InterPro" id="IPR010852">
    <property type="entry name" value="ABATE"/>
</dbReference>
<dbReference type="InterPro" id="IPR021005">
    <property type="entry name" value="Znf_CGNR"/>
</dbReference>
<dbReference type="AlphaFoldDB" id="A0A1Q8Q2B6"/>
<accession>A0A1Q8Q2B6</accession>
<dbReference type="OrthoDB" id="123307at2"/>
<dbReference type="InterPro" id="IPR023286">
    <property type="entry name" value="ABATE_dom_sf"/>
</dbReference>
<evidence type="ECO:0000259" key="1">
    <source>
        <dbReference type="Pfam" id="PF11706"/>
    </source>
</evidence>
<dbReference type="PANTHER" id="PTHR35525">
    <property type="entry name" value="BLL6575 PROTEIN"/>
    <property type="match status" value="1"/>
</dbReference>
<dbReference type="RefSeq" id="WP_075399452.1">
    <property type="nucleotide sequence ID" value="NZ_MSDU01000043.1"/>
</dbReference>
<dbReference type="Pfam" id="PF11706">
    <property type="entry name" value="zf-CGNR"/>
    <property type="match status" value="1"/>
</dbReference>
<dbReference type="STRING" id="1714264.BTO30_14625"/>